<accession>A0A8C3UIB9</accession>
<comment type="subcellular location">
    <subcellularLocation>
        <location evidence="1">Golgi apparatus membrane</location>
        <topology evidence="1">Multi-pass membrane protein</topology>
    </subcellularLocation>
</comment>
<evidence type="ECO:0000256" key="9">
    <source>
        <dbReference type="PROSITE-ProRule" id="PRU00221"/>
    </source>
</evidence>
<dbReference type="Proteomes" id="UP000694563">
    <property type="component" value="Chromosome 15"/>
</dbReference>
<dbReference type="InterPro" id="IPR019775">
    <property type="entry name" value="WD40_repeat_CS"/>
</dbReference>
<dbReference type="Gene3D" id="2.130.10.10">
    <property type="entry name" value="YVTN repeat-like/Quinoprotein amine dehydrogenase"/>
    <property type="match status" value="2"/>
</dbReference>
<proteinExistence type="inferred from homology"/>
<name>A0A8C3UIB9_CATUS</name>
<evidence type="ECO:0000256" key="7">
    <source>
        <dbReference type="ARBA" id="ARBA00022989"/>
    </source>
</evidence>
<feature type="transmembrane region" description="Helical" evidence="11">
    <location>
        <begin position="46"/>
        <end position="71"/>
    </location>
</feature>
<reference evidence="12" key="2">
    <citation type="submission" date="2025-08" db="UniProtKB">
        <authorList>
            <consortium name="Ensembl"/>
        </authorList>
    </citation>
    <scope>IDENTIFICATION</scope>
</reference>
<dbReference type="PANTHER" id="PTHR10231">
    <property type="entry name" value="NUCLEOTIDE-SUGAR TRANSMEMBRANE TRANSPORTER"/>
    <property type="match status" value="1"/>
</dbReference>
<evidence type="ECO:0000256" key="3">
    <source>
        <dbReference type="ARBA" id="ARBA00022574"/>
    </source>
</evidence>
<evidence type="ECO:0000256" key="4">
    <source>
        <dbReference type="ARBA" id="ARBA00022597"/>
    </source>
</evidence>
<evidence type="ECO:0000313" key="12">
    <source>
        <dbReference type="Ensembl" id="ENSCUSP00005014978.1"/>
    </source>
</evidence>
<gene>
    <name evidence="12" type="primary">WDR55</name>
</gene>
<dbReference type="SUPFAM" id="SSF103481">
    <property type="entry name" value="Multidrug resistance efflux transporter EmrE"/>
    <property type="match status" value="1"/>
</dbReference>
<dbReference type="NCBIfam" id="TIGR00803">
    <property type="entry name" value="nst"/>
    <property type="match status" value="1"/>
</dbReference>
<dbReference type="InterPro" id="IPR036322">
    <property type="entry name" value="WD40_repeat_dom_sf"/>
</dbReference>
<feature type="transmembrane region" description="Helical" evidence="11">
    <location>
        <begin position="118"/>
        <end position="135"/>
    </location>
</feature>
<feature type="transmembrane region" description="Helical" evidence="11">
    <location>
        <begin position="178"/>
        <end position="201"/>
    </location>
</feature>
<reference evidence="12" key="1">
    <citation type="submission" date="2020-10" db="EMBL/GenBank/DDBJ databases">
        <title>Catharus ustulatus (Swainson's thrush) genome, bCatUst1, primary haplotype v2.</title>
        <authorList>
            <person name="Delmore K."/>
            <person name="Vafadar M."/>
            <person name="Formenti G."/>
            <person name="Chow W."/>
            <person name="Pelan S."/>
            <person name="Howe K."/>
            <person name="Rhie A."/>
            <person name="Mountcastle J."/>
            <person name="Haase B."/>
            <person name="Fedrigo O."/>
            <person name="Jarvis E.D."/>
        </authorList>
    </citation>
    <scope>NUCLEOTIDE SEQUENCE [LARGE SCALE GENOMIC DNA]</scope>
</reference>
<dbReference type="Pfam" id="PF24796">
    <property type="entry name" value="WDR55"/>
    <property type="match status" value="1"/>
</dbReference>
<feature type="transmembrane region" description="Helical" evidence="11">
    <location>
        <begin position="144"/>
        <end position="166"/>
    </location>
</feature>
<dbReference type="Ensembl" id="ENSCUST00005015558.1">
    <property type="protein sequence ID" value="ENSCUSP00005014978.1"/>
    <property type="gene ID" value="ENSCUSG00005009632.1"/>
</dbReference>
<keyword evidence="3 9" id="KW-0853">WD repeat</keyword>
<dbReference type="PROSITE" id="PS00678">
    <property type="entry name" value="WD_REPEATS_1"/>
    <property type="match status" value="1"/>
</dbReference>
<keyword evidence="13" id="KW-1185">Reference proteome</keyword>
<reference evidence="12" key="3">
    <citation type="submission" date="2025-09" db="UniProtKB">
        <authorList>
            <consortium name="Ensembl"/>
        </authorList>
    </citation>
    <scope>IDENTIFICATION</scope>
</reference>
<evidence type="ECO:0000256" key="8">
    <source>
        <dbReference type="ARBA" id="ARBA00023136"/>
    </source>
</evidence>
<keyword evidence="8 11" id="KW-0472">Membrane</keyword>
<evidence type="ECO:0000256" key="1">
    <source>
        <dbReference type="ARBA" id="ARBA00004653"/>
    </source>
</evidence>
<dbReference type="InterPro" id="IPR015943">
    <property type="entry name" value="WD40/YVTN_repeat-like_dom_sf"/>
</dbReference>
<evidence type="ECO:0000256" key="6">
    <source>
        <dbReference type="ARBA" id="ARBA00022737"/>
    </source>
</evidence>
<keyword evidence="6" id="KW-0677">Repeat</keyword>
<keyword evidence="4" id="KW-0813">Transport</keyword>
<dbReference type="PROSITE" id="PS50082">
    <property type="entry name" value="WD_REPEATS_2"/>
    <property type="match status" value="1"/>
</dbReference>
<dbReference type="InterPro" id="IPR001680">
    <property type="entry name" value="WD40_rpt"/>
</dbReference>
<protein>
    <submittedName>
        <fullName evidence="12">WD repeat domain 55</fullName>
    </submittedName>
</protein>
<feature type="repeat" description="WD" evidence="9">
    <location>
        <begin position="544"/>
        <end position="571"/>
    </location>
</feature>
<keyword evidence="4" id="KW-0762">Sugar transport</keyword>
<dbReference type="SMART" id="SM00320">
    <property type="entry name" value="WD40"/>
    <property type="match status" value="5"/>
</dbReference>
<feature type="transmembrane region" description="Helical" evidence="11">
    <location>
        <begin position="295"/>
        <end position="313"/>
    </location>
</feature>
<feature type="transmembrane region" description="Helical" evidence="11">
    <location>
        <begin position="78"/>
        <end position="98"/>
    </location>
</feature>
<organism evidence="12 13">
    <name type="scientific">Catharus ustulatus</name>
    <name type="common">Russet-backed thrush</name>
    <name type="synonym">Hylocichla ustulatus</name>
    <dbReference type="NCBI Taxonomy" id="91951"/>
    <lineage>
        <taxon>Eukaryota</taxon>
        <taxon>Metazoa</taxon>
        <taxon>Chordata</taxon>
        <taxon>Craniata</taxon>
        <taxon>Vertebrata</taxon>
        <taxon>Euteleostomi</taxon>
        <taxon>Archelosauria</taxon>
        <taxon>Archosauria</taxon>
        <taxon>Dinosauria</taxon>
        <taxon>Saurischia</taxon>
        <taxon>Theropoda</taxon>
        <taxon>Coelurosauria</taxon>
        <taxon>Aves</taxon>
        <taxon>Neognathae</taxon>
        <taxon>Neoaves</taxon>
        <taxon>Telluraves</taxon>
        <taxon>Australaves</taxon>
        <taxon>Passeriformes</taxon>
        <taxon>Turdidae</taxon>
        <taxon>Catharus</taxon>
    </lineage>
</organism>
<feature type="transmembrane region" description="Helical" evidence="11">
    <location>
        <begin position="268"/>
        <end position="289"/>
    </location>
</feature>
<dbReference type="GO" id="GO:0000139">
    <property type="term" value="C:Golgi membrane"/>
    <property type="evidence" value="ECO:0007669"/>
    <property type="project" value="UniProtKB-SubCell"/>
</dbReference>
<feature type="region of interest" description="Disordered" evidence="10">
    <location>
        <begin position="605"/>
        <end position="633"/>
    </location>
</feature>
<feature type="transmembrane region" description="Helical" evidence="11">
    <location>
        <begin position="20"/>
        <end position="40"/>
    </location>
</feature>
<feature type="transmembrane region" description="Helical" evidence="11">
    <location>
        <begin position="213"/>
        <end position="231"/>
    </location>
</feature>
<dbReference type="InterPro" id="IPR007271">
    <property type="entry name" value="Nuc_sug_transpt"/>
</dbReference>
<evidence type="ECO:0000256" key="10">
    <source>
        <dbReference type="SAM" id="MobiDB-lite"/>
    </source>
</evidence>
<dbReference type="AlphaFoldDB" id="A0A8C3UIB9"/>
<evidence type="ECO:0000256" key="11">
    <source>
        <dbReference type="SAM" id="Phobius"/>
    </source>
</evidence>
<comment type="similarity">
    <text evidence="2">Belongs to the nucleotide-sugar transporter family. SLC35A subfamily.</text>
</comment>
<dbReference type="InterPro" id="IPR037185">
    <property type="entry name" value="EmrE-like"/>
</dbReference>
<evidence type="ECO:0000313" key="13">
    <source>
        <dbReference type="Proteomes" id="UP000694563"/>
    </source>
</evidence>
<dbReference type="GO" id="GO:0015165">
    <property type="term" value="F:pyrimidine nucleotide-sugar transmembrane transporter activity"/>
    <property type="evidence" value="ECO:0007669"/>
    <property type="project" value="InterPro"/>
</dbReference>
<feature type="transmembrane region" description="Helical" evidence="11">
    <location>
        <begin position="243"/>
        <end position="261"/>
    </location>
</feature>
<dbReference type="SUPFAM" id="SSF50978">
    <property type="entry name" value="WD40 repeat-like"/>
    <property type="match status" value="1"/>
</dbReference>
<evidence type="ECO:0000256" key="5">
    <source>
        <dbReference type="ARBA" id="ARBA00022692"/>
    </source>
</evidence>
<keyword evidence="7 11" id="KW-1133">Transmembrane helix</keyword>
<keyword evidence="5 11" id="KW-0812">Transmembrane</keyword>
<sequence length="633" mass="68015">MGMFGNAAGSANRLLQRGQWALMLLLSVAIYGSHAPLLTLCKVDGAIPFSSTSVVVLVELTKLALSLLFLLAGAREPLGAALSWRHAAPFALSALLYAANNNLVVHMQLFMDPSTFQVLSNLKIVSTALLYSLLLRRRLGSRRWLALLLLLAAGVTYSCGGLRGHGHPGGMRLHVTPVGLLLLSVYCLISGLSAVYTEAILKSQALPLSLQNIFLYFFGVLLNLLGSVWSGMEGGFLEGFSPWVLLVVLSQALNGLIMSVVMKHSSNITRLFVISCSILVNALLSVVLFNLQLTLLFFMAVACIGLAVYLYSYSCTEGENRQLWSSGHHLKSCRDVAFSQDGQKLFTVSKDKAIHILTAEEGRLETRFPKAHESALNCVLPIDAHIFATGDDGGAVKVWDLRRGSAILEARQQEEYISAMAVDGNGKILLTASGDGTLGVFNMKRRRFELLSEPQNGDLTSVVLMKRGRKVACGSSEGTIYLFNWDGFGAASDRFALRAETIDCMVPVTDSIVCVGSLDGVIRAVNVLPNRVLGCVGQHLGEPIEQLAVAADGKLLASSGHDQKVKFWDVSALGSMVVDDYRRKKKKGGPLRALSSKALGSGEDFFADLRDEAEPEEGAGDGGGSGDSDTDSD</sequence>
<evidence type="ECO:0000256" key="2">
    <source>
        <dbReference type="ARBA" id="ARBA00009976"/>
    </source>
</evidence>